<dbReference type="RefSeq" id="WP_149102707.1">
    <property type="nucleotide sequence ID" value="NZ_VTFT01000001.1"/>
</dbReference>
<dbReference type="Proteomes" id="UP000324973">
    <property type="component" value="Unassembled WGS sequence"/>
</dbReference>
<keyword evidence="2" id="KW-0732">Signal</keyword>
<name>A0A5D4XNA2_9GAMM</name>
<comment type="caution">
    <text evidence="3">The sequence shown here is derived from an EMBL/GenBank/DDBJ whole genome shotgun (WGS) entry which is preliminary data.</text>
</comment>
<proteinExistence type="predicted"/>
<accession>A0A5D4XNA2</accession>
<protein>
    <recommendedName>
        <fullName evidence="5">Lipoprotein</fullName>
    </recommendedName>
</protein>
<evidence type="ECO:0000256" key="2">
    <source>
        <dbReference type="SAM" id="SignalP"/>
    </source>
</evidence>
<organism evidence="3 4">
    <name type="scientific">Luteimonas viscosa</name>
    <dbReference type="NCBI Taxonomy" id="1132694"/>
    <lineage>
        <taxon>Bacteria</taxon>
        <taxon>Pseudomonadati</taxon>
        <taxon>Pseudomonadota</taxon>
        <taxon>Gammaproteobacteria</taxon>
        <taxon>Lysobacterales</taxon>
        <taxon>Lysobacteraceae</taxon>
        <taxon>Luteimonas</taxon>
    </lineage>
</organism>
<dbReference type="OrthoDB" id="7190642at2"/>
<sequence length="199" mass="19970">MLLSRSSVRSHSHRAPASAPLALLTVALLAACSPAPEPAQDASRDTAPATTAPAPVEVVEGPGATAPGDETIGGDGSEIRLDALTEQDLADADLSGELACSFSADDAAPILLARGMVASGEPAQGIVKVAGYVEVIRAPGGFDGILENPTFTGQGKTIVIAVTGPATGGGESPPRPATLTYQRADGASRTFDGRWQCGP</sequence>
<evidence type="ECO:0000313" key="4">
    <source>
        <dbReference type="Proteomes" id="UP000324973"/>
    </source>
</evidence>
<dbReference type="EMBL" id="VTFT01000001">
    <property type="protein sequence ID" value="TYT26157.1"/>
    <property type="molecule type" value="Genomic_DNA"/>
</dbReference>
<evidence type="ECO:0000313" key="3">
    <source>
        <dbReference type="EMBL" id="TYT26157.1"/>
    </source>
</evidence>
<dbReference type="PROSITE" id="PS51257">
    <property type="entry name" value="PROKAR_LIPOPROTEIN"/>
    <property type="match status" value="1"/>
</dbReference>
<gene>
    <name evidence="3" type="ORF">FZO89_07730</name>
</gene>
<feature type="region of interest" description="Disordered" evidence="1">
    <location>
        <begin position="35"/>
        <end position="76"/>
    </location>
</feature>
<feature type="signal peptide" evidence="2">
    <location>
        <begin position="1"/>
        <end position="30"/>
    </location>
</feature>
<dbReference type="AlphaFoldDB" id="A0A5D4XNA2"/>
<reference evidence="3 4" key="1">
    <citation type="submission" date="2019-08" db="EMBL/GenBank/DDBJ databases">
        <title>Luteimonas viscosus sp. nov., isolated from soil of a sunflower field.</title>
        <authorList>
            <person name="Jianli Z."/>
            <person name="Ying Z."/>
        </authorList>
    </citation>
    <scope>NUCLEOTIDE SEQUENCE [LARGE SCALE GENOMIC DNA]</scope>
    <source>
        <strain evidence="3 4">XBU10</strain>
    </source>
</reference>
<evidence type="ECO:0000256" key="1">
    <source>
        <dbReference type="SAM" id="MobiDB-lite"/>
    </source>
</evidence>
<evidence type="ECO:0008006" key="5">
    <source>
        <dbReference type="Google" id="ProtNLM"/>
    </source>
</evidence>
<feature type="chain" id="PRO_5023141021" description="Lipoprotein" evidence="2">
    <location>
        <begin position="31"/>
        <end position="199"/>
    </location>
</feature>
<keyword evidence="4" id="KW-1185">Reference proteome</keyword>
<feature type="compositionally biased region" description="Low complexity" evidence="1">
    <location>
        <begin position="46"/>
        <end position="60"/>
    </location>
</feature>